<dbReference type="Gramene" id="LPERR09G14860.1">
    <property type="protein sequence ID" value="LPERR09G14860.1"/>
    <property type="gene ID" value="LPERR09G14860"/>
</dbReference>
<feature type="region of interest" description="Disordered" evidence="1">
    <location>
        <begin position="418"/>
        <end position="457"/>
    </location>
</feature>
<dbReference type="EnsemblPlants" id="LPERR09G14860.1">
    <property type="protein sequence ID" value="LPERR09G14860.1"/>
    <property type="gene ID" value="LPERR09G14860"/>
</dbReference>
<keyword evidence="4" id="KW-1185">Reference proteome</keyword>
<feature type="compositionally biased region" description="Acidic residues" evidence="1">
    <location>
        <begin position="447"/>
        <end position="457"/>
    </location>
</feature>
<reference evidence="3 4" key="1">
    <citation type="submission" date="2012-08" db="EMBL/GenBank/DDBJ databases">
        <title>Oryza genome evolution.</title>
        <authorList>
            <person name="Wing R.A."/>
        </authorList>
    </citation>
    <scope>NUCLEOTIDE SEQUENCE</scope>
</reference>
<evidence type="ECO:0000259" key="2">
    <source>
        <dbReference type="Pfam" id="PF07762"/>
    </source>
</evidence>
<dbReference type="AlphaFoldDB" id="A0A0D9XGI3"/>
<feature type="domain" description="DUF1618" evidence="2">
    <location>
        <begin position="222"/>
        <end position="355"/>
    </location>
</feature>
<protein>
    <recommendedName>
        <fullName evidence="2">DUF1618 domain-containing protein</fullName>
    </recommendedName>
</protein>
<proteinExistence type="predicted"/>
<dbReference type="HOGENOM" id="CLU_008956_6_3_1"/>
<reference evidence="4" key="2">
    <citation type="submission" date="2013-12" db="EMBL/GenBank/DDBJ databases">
        <authorList>
            <person name="Yu Y."/>
            <person name="Lee S."/>
            <person name="de Baynast K."/>
            <person name="Wissotski M."/>
            <person name="Liu L."/>
            <person name="Talag J."/>
            <person name="Goicoechea J."/>
            <person name="Angelova A."/>
            <person name="Jetty R."/>
            <person name="Kudrna D."/>
            <person name="Golser W."/>
            <person name="Rivera L."/>
            <person name="Zhang J."/>
            <person name="Wing R."/>
        </authorList>
    </citation>
    <scope>NUCLEOTIDE SEQUENCE</scope>
</reference>
<organism evidence="3 4">
    <name type="scientific">Leersia perrieri</name>
    <dbReference type="NCBI Taxonomy" id="77586"/>
    <lineage>
        <taxon>Eukaryota</taxon>
        <taxon>Viridiplantae</taxon>
        <taxon>Streptophyta</taxon>
        <taxon>Embryophyta</taxon>
        <taxon>Tracheophyta</taxon>
        <taxon>Spermatophyta</taxon>
        <taxon>Magnoliopsida</taxon>
        <taxon>Liliopsida</taxon>
        <taxon>Poales</taxon>
        <taxon>Poaceae</taxon>
        <taxon>BOP clade</taxon>
        <taxon>Oryzoideae</taxon>
        <taxon>Oryzeae</taxon>
        <taxon>Oryzinae</taxon>
        <taxon>Leersia</taxon>
    </lineage>
</organism>
<dbReference type="eggNOG" id="ENOG502R418">
    <property type="taxonomic scope" value="Eukaryota"/>
</dbReference>
<evidence type="ECO:0000313" key="4">
    <source>
        <dbReference type="Proteomes" id="UP000032180"/>
    </source>
</evidence>
<dbReference type="PANTHER" id="PTHR33074">
    <property type="entry name" value="EXPRESSED PROTEIN-RELATED"/>
    <property type="match status" value="1"/>
</dbReference>
<dbReference type="PANTHER" id="PTHR33074:SF68">
    <property type="entry name" value="OS09G0557100 PROTEIN"/>
    <property type="match status" value="1"/>
</dbReference>
<evidence type="ECO:0000256" key="1">
    <source>
        <dbReference type="SAM" id="MobiDB-lite"/>
    </source>
</evidence>
<sequence length="457" mass="51783">METTDCSSRKKLEPWHIRVRPPSHGDSYDAHHPTWILLDVRAYIDDRQNETTAFVELSNGHQIQVTFCTASPPLVSYICVWCPTGLDPVELFRSSPTVEAVNADLVLIRINARPVEYLVYQARGPSLTLLEKRVKRPYCYLPEPYNIALLPHGGGLGFKICTLDSDFTRDASNFNLCVFDSVSRKWNRQPLCLDQLNNPPDDEMLHVTEKVVYLGEQAIAFVDLWRGMVICNELGNRTGSYVPLPEEMIQLERARGSHNTRDVAVIGGRLTAVRLRTCFYSDLGWCWDLCTWSKPVACLDEEDWREDFKLHSCDLLVDEETRNIELLPTLPDRPPTAKLNVALPTICLTDANVIYIMGKVRPSDHKAVVLTVNVANRRLLEVSVYDAERIITFFDFSYTQSTISQYFTNSSGVNKNLKRPGVIPASYPRKKQAGNEPLQLDTGRDSETEDGDAMVLE</sequence>
<accession>A0A0D9XGI3</accession>
<evidence type="ECO:0000313" key="3">
    <source>
        <dbReference type="EnsemblPlants" id="LPERR09G14860.1"/>
    </source>
</evidence>
<reference evidence="3" key="3">
    <citation type="submission" date="2015-04" db="UniProtKB">
        <authorList>
            <consortium name="EnsemblPlants"/>
        </authorList>
    </citation>
    <scope>IDENTIFICATION</scope>
</reference>
<dbReference type="InterPro" id="IPR011676">
    <property type="entry name" value="DUF1618"/>
</dbReference>
<dbReference type="Proteomes" id="UP000032180">
    <property type="component" value="Chromosome 9"/>
</dbReference>
<dbReference type="Pfam" id="PF07762">
    <property type="entry name" value="DUF1618"/>
    <property type="match status" value="1"/>
</dbReference>
<name>A0A0D9XGI3_9ORYZ</name>